<evidence type="ECO:0000256" key="2">
    <source>
        <dbReference type="ARBA" id="ARBA00004906"/>
    </source>
</evidence>
<protein>
    <recommendedName>
        <fullName evidence="14">RING-type domain-containing protein</fullName>
    </recommendedName>
</protein>
<dbReference type="InterPro" id="IPR001841">
    <property type="entry name" value="Znf_RING"/>
</dbReference>
<proteinExistence type="predicted"/>
<sequence length="645" mass="71094">MLSFVCQALGKAILRTEERGLGQTAQQIDFQTAVFPGLDAGSQDNVTLVNARISFSLDEFNVRTLSTRGISLGESIVGPLYVPVLSSEACINATAQYIPTNVTRYDDLPPSKSYHQVGFGPWVPQCVTEILDKAMVDPLLRAFIFYIPRSGSDVPPMGNDPIWDLDDGGHWKTDHDFAIYAIPGDHGPIIMDELSRYSGNLTSVPYGHELAEQYHPSDYVRQIVQIPTSGSSQLPSLWVFLLIVLGVLILTIVLSSLAMHMLSRRRRRSLRDRVVRGEVDLEALGIRRLTVPQEVLDKMPLYLYSDDPSAHPFPTTSTGFAAAKPSTERISALTSPNSRPISQNCPHYAQPTCAICLDDFHTDEPTLIRQLPCQHIFHPNCIDFFLRDNSSLCPLCKKTVLPQGYCPAVITNAMVRRERWVRRVRERARRRGVIDPDNESAAGSDTLRDEMARASADERERHNHGSGSSGGWFMTSLSEFFMGRAALAHNSNTNTNASTITGSSAPRGWIRESRRGNLGAARARTIVPSAEDVDVEMQQRRSGASASLRPPASPAPTVPRPSFQPPPTDRDLAPSSVTPSRTPIANGARREWCRQRAMQLLGRGRGGNSGGGVVGDGGVQAGELRYEDDVPRARWRKVVGVLWPR</sequence>
<evidence type="ECO:0000256" key="3">
    <source>
        <dbReference type="ARBA" id="ARBA00022679"/>
    </source>
</evidence>
<gene>
    <name evidence="15" type="ORF">K490DRAFT_62337</name>
</gene>
<feature type="transmembrane region" description="Helical" evidence="13">
    <location>
        <begin position="237"/>
        <end position="262"/>
    </location>
</feature>
<keyword evidence="4 13" id="KW-0812">Transmembrane</keyword>
<keyword evidence="10 13" id="KW-0472">Membrane</keyword>
<dbReference type="EMBL" id="ML978712">
    <property type="protein sequence ID" value="KAF2091006.1"/>
    <property type="molecule type" value="Genomic_DNA"/>
</dbReference>
<dbReference type="SMART" id="SM00184">
    <property type="entry name" value="RING"/>
    <property type="match status" value="1"/>
</dbReference>
<dbReference type="PANTHER" id="PTHR45768">
    <property type="entry name" value="E3 UBIQUITIN-PROTEIN LIGASE RNF13-LIKE"/>
    <property type="match status" value="1"/>
</dbReference>
<comment type="subcellular location">
    <subcellularLocation>
        <location evidence="1">Membrane</location>
        <topology evidence="1">Single-pass membrane protein</topology>
    </subcellularLocation>
</comment>
<evidence type="ECO:0000256" key="8">
    <source>
        <dbReference type="ARBA" id="ARBA00022833"/>
    </source>
</evidence>
<keyword evidence="9 13" id="KW-1133">Transmembrane helix</keyword>
<evidence type="ECO:0000313" key="15">
    <source>
        <dbReference type="EMBL" id="KAF2091006.1"/>
    </source>
</evidence>
<dbReference type="InterPro" id="IPR013083">
    <property type="entry name" value="Znf_RING/FYVE/PHD"/>
</dbReference>
<evidence type="ECO:0000256" key="1">
    <source>
        <dbReference type="ARBA" id="ARBA00004167"/>
    </source>
</evidence>
<evidence type="ECO:0000256" key="5">
    <source>
        <dbReference type="ARBA" id="ARBA00022723"/>
    </source>
</evidence>
<keyword evidence="3" id="KW-0808">Transferase</keyword>
<evidence type="ECO:0000256" key="11">
    <source>
        <dbReference type="PROSITE-ProRule" id="PRU00175"/>
    </source>
</evidence>
<evidence type="ECO:0000256" key="13">
    <source>
        <dbReference type="SAM" id="Phobius"/>
    </source>
</evidence>
<dbReference type="SUPFAM" id="SSF57850">
    <property type="entry name" value="RING/U-box"/>
    <property type="match status" value="1"/>
</dbReference>
<feature type="region of interest" description="Disordered" evidence="12">
    <location>
        <begin position="434"/>
        <end position="470"/>
    </location>
</feature>
<keyword evidence="6 11" id="KW-0863">Zinc-finger</keyword>
<dbReference type="Gene3D" id="3.30.40.10">
    <property type="entry name" value="Zinc/RING finger domain, C3HC4 (zinc finger)"/>
    <property type="match status" value="1"/>
</dbReference>
<keyword evidence="16" id="KW-1185">Reference proteome</keyword>
<evidence type="ECO:0000259" key="14">
    <source>
        <dbReference type="PROSITE" id="PS50089"/>
    </source>
</evidence>
<evidence type="ECO:0000256" key="4">
    <source>
        <dbReference type="ARBA" id="ARBA00022692"/>
    </source>
</evidence>
<feature type="compositionally biased region" description="Low complexity" evidence="12">
    <location>
        <begin position="492"/>
        <end position="505"/>
    </location>
</feature>
<dbReference type="GO" id="GO:0008270">
    <property type="term" value="F:zinc ion binding"/>
    <property type="evidence" value="ECO:0007669"/>
    <property type="project" value="UniProtKB-KW"/>
</dbReference>
<dbReference type="Proteomes" id="UP000799776">
    <property type="component" value="Unassembled WGS sequence"/>
</dbReference>
<evidence type="ECO:0000256" key="9">
    <source>
        <dbReference type="ARBA" id="ARBA00022989"/>
    </source>
</evidence>
<dbReference type="OrthoDB" id="21204at2759"/>
<evidence type="ECO:0000256" key="10">
    <source>
        <dbReference type="ARBA" id="ARBA00023136"/>
    </source>
</evidence>
<evidence type="ECO:0000313" key="16">
    <source>
        <dbReference type="Proteomes" id="UP000799776"/>
    </source>
</evidence>
<keyword evidence="5" id="KW-0479">Metal-binding</keyword>
<dbReference type="GO" id="GO:0016020">
    <property type="term" value="C:membrane"/>
    <property type="evidence" value="ECO:0007669"/>
    <property type="project" value="UniProtKB-SubCell"/>
</dbReference>
<feature type="compositionally biased region" description="Pro residues" evidence="12">
    <location>
        <begin position="551"/>
        <end position="567"/>
    </location>
</feature>
<dbReference type="AlphaFoldDB" id="A0A9P4I356"/>
<dbReference type="Pfam" id="PF13639">
    <property type="entry name" value="zf-RING_2"/>
    <property type="match status" value="1"/>
</dbReference>
<keyword evidence="7" id="KW-0833">Ubl conjugation pathway</keyword>
<dbReference type="CDD" id="cd16454">
    <property type="entry name" value="RING-H2_PA-TM-RING"/>
    <property type="match status" value="1"/>
</dbReference>
<name>A0A9P4I356_9PEZI</name>
<dbReference type="PROSITE" id="PS50089">
    <property type="entry name" value="ZF_RING_2"/>
    <property type="match status" value="1"/>
</dbReference>
<dbReference type="PANTHER" id="PTHR45768:SF18">
    <property type="entry name" value="RING-H2 FINGER PROTEIN ATL47-RELATED"/>
    <property type="match status" value="1"/>
</dbReference>
<evidence type="ECO:0000256" key="7">
    <source>
        <dbReference type="ARBA" id="ARBA00022786"/>
    </source>
</evidence>
<reference evidence="15" key="1">
    <citation type="journal article" date="2020" name="Stud. Mycol.">
        <title>101 Dothideomycetes genomes: a test case for predicting lifestyles and emergence of pathogens.</title>
        <authorList>
            <person name="Haridas S."/>
            <person name="Albert R."/>
            <person name="Binder M."/>
            <person name="Bloem J."/>
            <person name="Labutti K."/>
            <person name="Salamov A."/>
            <person name="Andreopoulos B."/>
            <person name="Baker S."/>
            <person name="Barry K."/>
            <person name="Bills G."/>
            <person name="Bluhm B."/>
            <person name="Cannon C."/>
            <person name="Castanera R."/>
            <person name="Culley D."/>
            <person name="Daum C."/>
            <person name="Ezra D."/>
            <person name="Gonzalez J."/>
            <person name="Henrissat B."/>
            <person name="Kuo A."/>
            <person name="Liang C."/>
            <person name="Lipzen A."/>
            <person name="Lutzoni F."/>
            <person name="Magnuson J."/>
            <person name="Mondo S."/>
            <person name="Nolan M."/>
            <person name="Ohm R."/>
            <person name="Pangilinan J."/>
            <person name="Park H.-J."/>
            <person name="Ramirez L."/>
            <person name="Alfaro M."/>
            <person name="Sun H."/>
            <person name="Tritt A."/>
            <person name="Yoshinaga Y."/>
            <person name="Zwiers L.-H."/>
            <person name="Turgeon B."/>
            <person name="Goodwin S."/>
            <person name="Spatafora J."/>
            <person name="Crous P."/>
            <person name="Grigoriev I."/>
        </authorList>
    </citation>
    <scope>NUCLEOTIDE SEQUENCE</scope>
    <source>
        <strain evidence="15">CBS 121410</strain>
    </source>
</reference>
<feature type="region of interest" description="Disordered" evidence="12">
    <location>
        <begin position="492"/>
        <end position="590"/>
    </location>
</feature>
<feature type="compositionally biased region" description="Basic and acidic residues" evidence="12">
    <location>
        <begin position="446"/>
        <end position="463"/>
    </location>
</feature>
<comment type="pathway">
    <text evidence="2">Protein modification; protein ubiquitination.</text>
</comment>
<accession>A0A9P4I356</accession>
<feature type="compositionally biased region" description="Low complexity" evidence="12">
    <location>
        <begin position="540"/>
        <end position="550"/>
    </location>
</feature>
<comment type="caution">
    <text evidence="15">The sequence shown here is derived from an EMBL/GenBank/DDBJ whole genome shotgun (WGS) entry which is preliminary data.</text>
</comment>
<feature type="domain" description="RING-type" evidence="14">
    <location>
        <begin position="353"/>
        <end position="397"/>
    </location>
</feature>
<keyword evidence="8" id="KW-0862">Zinc</keyword>
<evidence type="ECO:0000256" key="12">
    <source>
        <dbReference type="SAM" id="MobiDB-lite"/>
    </source>
</evidence>
<dbReference type="GO" id="GO:0016740">
    <property type="term" value="F:transferase activity"/>
    <property type="evidence" value="ECO:0007669"/>
    <property type="project" value="UniProtKB-KW"/>
</dbReference>
<organism evidence="15 16">
    <name type="scientific">Saccharata proteae CBS 121410</name>
    <dbReference type="NCBI Taxonomy" id="1314787"/>
    <lineage>
        <taxon>Eukaryota</taxon>
        <taxon>Fungi</taxon>
        <taxon>Dikarya</taxon>
        <taxon>Ascomycota</taxon>
        <taxon>Pezizomycotina</taxon>
        <taxon>Dothideomycetes</taxon>
        <taxon>Dothideomycetes incertae sedis</taxon>
        <taxon>Botryosphaeriales</taxon>
        <taxon>Saccharataceae</taxon>
        <taxon>Saccharata</taxon>
    </lineage>
</organism>
<evidence type="ECO:0000256" key="6">
    <source>
        <dbReference type="ARBA" id="ARBA00022771"/>
    </source>
</evidence>